<protein>
    <submittedName>
        <fullName evidence="1">Uncharacterized protein</fullName>
    </submittedName>
</protein>
<dbReference type="EMBL" id="AQGV01000012">
    <property type="protein sequence ID" value="MBE0368211.1"/>
    <property type="molecule type" value="Genomic_DNA"/>
</dbReference>
<keyword evidence="2" id="KW-1185">Reference proteome</keyword>
<name>A0ABR9EB58_9GAMM</name>
<proteinExistence type="predicted"/>
<accession>A0ABR9EB58</accession>
<comment type="caution">
    <text evidence="1">The sequence shown here is derived from an EMBL/GenBank/DDBJ whole genome shotgun (WGS) entry which is preliminary data.</text>
</comment>
<organism evidence="1 2">
    <name type="scientific">Pseudoalteromonas aurantia 208</name>
    <dbReference type="NCBI Taxonomy" id="1314867"/>
    <lineage>
        <taxon>Bacteria</taxon>
        <taxon>Pseudomonadati</taxon>
        <taxon>Pseudomonadota</taxon>
        <taxon>Gammaproteobacteria</taxon>
        <taxon>Alteromonadales</taxon>
        <taxon>Pseudoalteromonadaceae</taxon>
        <taxon>Pseudoalteromonas</taxon>
    </lineage>
</organism>
<gene>
    <name evidence="1" type="ORF">PAUR_a1768</name>
</gene>
<evidence type="ECO:0000313" key="2">
    <source>
        <dbReference type="Proteomes" id="UP000615755"/>
    </source>
</evidence>
<reference evidence="1 2" key="1">
    <citation type="submission" date="2015-03" db="EMBL/GenBank/DDBJ databases">
        <title>Genome sequence of Pseudoalteromonas aurantia.</title>
        <authorList>
            <person name="Xie B.-B."/>
            <person name="Rong J.-C."/>
            <person name="Qin Q.-L."/>
            <person name="Zhang Y.-Z."/>
        </authorList>
    </citation>
    <scope>NUCLEOTIDE SEQUENCE [LARGE SCALE GENOMIC DNA]</scope>
    <source>
        <strain evidence="1 2">208</strain>
    </source>
</reference>
<dbReference type="RefSeq" id="WP_192507518.1">
    <property type="nucleotide sequence ID" value="NZ_AQGV01000012.1"/>
</dbReference>
<evidence type="ECO:0000313" key="1">
    <source>
        <dbReference type="EMBL" id="MBE0368211.1"/>
    </source>
</evidence>
<dbReference type="Proteomes" id="UP000615755">
    <property type="component" value="Unassembled WGS sequence"/>
</dbReference>
<sequence>MTENKKPTLKFPSHVETEQDSYIELLGGRANELRNLLSQSKSLTEALKSQNDKNEPK</sequence>